<evidence type="ECO:0000313" key="3">
    <source>
        <dbReference type="Proteomes" id="UP000649753"/>
    </source>
</evidence>
<proteinExistence type="predicted"/>
<feature type="region of interest" description="Disordered" evidence="1">
    <location>
        <begin position="95"/>
        <end position="114"/>
    </location>
</feature>
<protein>
    <submittedName>
        <fullName evidence="2">Uncharacterized protein</fullName>
    </submittedName>
</protein>
<keyword evidence="3" id="KW-1185">Reference proteome</keyword>
<dbReference type="EMBL" id="JADBEB010000001">
    <property type="protein sequence ID" value="MBE1488744.1"/>
    <property type="molecule type" value="Genomic_DNA"/>
</dbReference>
<evidence type="ECO:0000313" key="2">
    <source>
        <dbReference type="EMBL" id="MBE1488744.1"/>
    </source>
</evidence>
<dbReference type="AlphaFoldDB" id="A0A927R6S5"/>
<organism evidence="2 3">
    <name type="scientific">Plantactinospora soyae</name>
    <dbReference type="NCBI Taxonomy" id="1544732"/>
    <lineage>
        <taxon>Bacteria</taxon>
        <taxon>Bacillati</taxon>
        <taxon>Actinomycetota</taxon>
        <taxon>Actinomycetes</taxon>
        <taxon>Micromonosporales</taxon>
        <taxon>Micromonosporaceae</taxon>
        <taxon>Plantactinospora</taxon>
    </lineage>
</organism>
<evidence type="ECO:0000256" key="1">
    <source>
        <dbReference type="SAM" id="MobiDB-lite"/>
    </source>
</evidence>
<accession>A0A927R6S5</accession>
<comment type="caution">
    <text evidence="2">The sequence shown here is derived from an EMBL/GenBank/DDBJ whole genome shotgun (WGS) entry which is preliminary data.</text>
</comment>
<dbReference type="Proteomes" id="UP000649753">
    <property type="component" value="Unassembled WGS sequence"/>
</dbReference>
<sequence length="114" mass="13013">MDEADYWLRLERRLCREFAGLDDARLRHHWCDGLVAGEFDLDAARPCVRGRAWCGRTGQEDWTFVLLLGRAVASRQDIDWAALLPDENATGWLTPDPRERTMRIDPGSAYHGVG</sequence>
<gene>
    <name evidence="2" type="ORF">H4W31_004382</name>
</gene>
<dbReference type="RefSeq" id="WP_192768338.1">
    <property type="nucleotide sequence ID" value="NZ_JADBEB010000001.1"/>
</dbReference>
<name>A0A927R6S5_9ACTN</name>
<reference evidence="2" key="1">
    <citation type="submission" date="2020-10" db="EMBL/GenBank/DDBJ databases">
        <title>Sequencing the genomes of 1000 actinobacteria strains.</title>
        <authorList>
            <person name="Klenk H.-P."/>
        </authorList>
    </citation>
    <scope>NUCLEOTIDE SEQUENCE</scope>
    <source>
        <strain evidence="2">DSM 46832</strain>
    </source>
</reference>